<gene>
    <name evidence="2" type="ORF">FJM65_01405</name>
</gene>
<evidence type="ECO:0000313" key="2">
    <source>
        <dbReference type="EMBL" id="TPE46028.1"/>
    </source>
</evidence>
<dbReference type="RefSeq" id="WP_140618635.1">
    <property type="nucleotide sequence ID" value="NZ_VFRQ01000001.1"/>
</dbReference>
<feature type="chain" id="PRO_5021253373" description="YceI family protein" evidence="1">
    <location>
        <begin position="26"/>
        <end position="193"/>
    </location>
</feature>
<reference evidence="2 3" key="1">
    <citation type="submission" date="2019-06" db="EMBL/GenBank/DDBJ databases">
        <title>A novel bacterium of genus Pontibacter, isolated from marine sediment.</title>
        <authorList>
            <person name="Huang H."/>
            <person name="Mo K."/>
            <person name="Hu Y."/>
        </authorList>
    </citation>
    <scope>NUCLEOTIDE SEQUENCE [LARGE SCALE GENOMIC DNA]</scope>
    <source>
        <strain evidence="2 3">HB172049</strain>
    </source>
</reference>
<accession>A0A501W9I8</accession>
<keyword evidence="1" id="KW-0732">Signal</keyword>
<dbReference type="OrthoDB" id="851559at2"/>
<comment type="caution">
    <text evidence="2">The sequence shown here is derived from an EMBL/GenBank/DDBJ whole genome shotgun (WGS) entry which is preliminary data.</text>
</comment>
<protein>
    <recommendedName>
        <fullName evidence="4">YceI family protein</fullName>
    </recommendedName>
</protein>
<dbReference type="Proteomes" id="UP000316727">
    <property type="component" value="Unassembled WGS sequence"/>
</dbReference>
<feature type="signal peptide" evidence="1">
    <location>
        <begin position="1"/>
        <end position="25"/>
    </location>
</feature>
<evidence type="ECO:0000313" key="3">
    <source>
        <dbReference type="Proteomes" id="UP000316727"/>
    </source>
</evidence>
<evidence type="ECO:0000256" key="1">
    <source>
        <dbReference type="SAM" id="SignalP"/>
    </source>
</evidence>
<proteinExistence type="predicted"/>
<evidence type="ECO:0008006" key="4">
    <source>
        <dbReference type="Google" id="ProtNLM"/>
    </source>
</evidence>
<dbReference type="AlphaFoldDB" id="A0A501W9I8"/>
<sequence>MKMPLHVLCLMLLLTTLSASTPGFAQQNKTPYTGNNRVLVTLEGETGLYQFSSEQMLVRYNKQTQQLECLLPVSTLVPLQDTIPASMAYEVLYGAKYPQLLLTMKAPEQLINAGGFAPITMPRTVAVNLQGVLNETVIPVGFTSEKDVLFFTSTFDLMLDNFQATLPVAYAQLLSGRLRITIDRARVVNLNLR</sequence>
<organism evidence="2 3">
    <name type="scientific">Pontibacter mangrovi</name>
    <dbReference type="NCBI Taxonomy" id="2589816"/>
    <lineage>
        <taxon>Bacteria</taxon>
        <taxon>Pseudomonadati</taxon>
        <taxon>Bacteroidota</taxon>
        <taxon>Cytophagia</taxon>
        <taxon>Cytophagales</taxon>
        <taxon>Hymenobacteraceae</taxon>
        <taxon>Pontibacter</taxon>
    </lineage>
</organism>
<dbReference type="EMBL" id="VFRQ01000001">
    <property type="protein sequence ID" value="TPE46028.1"/>
    <property type="molecule type" value="Genomic_DNA"/>
</dbReference>
<keyword evidence="3" id="KW-1185">Reference proteome</keyword>
<name>A0A501W9I8_9BACT</name>